<dbReference type="EMBL" id="JAVIJP010000019">
    <property type="protein sequence ID" value="KAL3638376.1"/>
    <property type="molecule type" value="Genomic_DNA"/>
</dbReference>
<evidence type="ECO:0000313" key="2">
    <source>
        <dbReference type="Proteomes" id="UP001632038"/>
    </source>
</evidence>
<dbReference type="Proteomes" id="UP001632038">
    <property type="component" value="Unassembled WGS sequence"/>
</dbReference>
<evidence type="ECO:0000313" key="1">
    <source>
        <dbReference type="EMBL" id="KAL3638376.1"/>
    </source>
</evidence>
<proteinExistence type="predicted"/>
<keyword evidence="2" id="KW-1185">Reference proteome</keyword>
<name>A0ABD3D7U2_9LAMI</name>
<sequence>MIRDLDRRLRLDRGGGGKFQLLSGIYSVAGLCGGR</sequence>
<gene>
    <name evidence="1" type="ORF">CASFOL_017747</name>
</gene>
<protein>
    <submittedName>
        <fullName evidence="1">Uncharacterized protein</fullName>
    </submittedName>
</protein>
<organism evidence="1 2">
    <name type="scientific">Castilleja foliolosa</name>
    <dbReference type="NCBI Taxonomy" id="1961234"/>
    <lineage>
        <taxon>Eukaryota</taxon>
        <taxon>Viridiplantae</taxon>
        <taxon>Streptophyta</taxon>
        <taxon>Embryophyta</taxon>
        <taxon>Tracheophyta</taxon>
        <taxon>Spermatophyta</taxon>
        <taxon>Magnoliopsida</taxon>
        <taxon>eudicotyledons</taxon>
        <taxon>Gunneridae</taxon>
        <taxon>Pentapetalae</taxon>
        <taxon>asterids</taxon>
        <taxon>lamiids</taxon>
        <taxon>Lamiales</taxon>
        <taxon>Orobanchaceae</taxon>
        <taxon>Pedicularideae</taxon>
        <taxon>Castillejinae</taxon>
        <taxon>Castilleja</taxon>
    </lineage>
</organism>
<reference evidence="2" key="1">
    <citation type="journal article" date="2024" name="IScience">
        <title>Strigolactones Initiate the Formation of Haustorium-like Structures in Castilleja.</title>
        <authorList>
            <person name="Buerger M."/>
            <person name="Peterson D."/>
            <person name="Chory J."/>
        </authorList>
    </citation>
    <scope>NUCLEOTIDE SEQUENCE [LARGE SCALE GENOMIC DNA]</scope>
</reference>
<dbReference type="AlphaFoldDB" id="A0ABD3D7U2"/>
<comment type="caution">
    <text evidence="1">The sequence shown here is derived from an EMBL/GenBank/DDBJ whole genome shotgun (WGS) entry which is preliminary data.</text>
</comment>
<accession>A0ABD3D7U2</accession>